<evidence type="ECO:0000256" key="2">
    <source>
        <dbReference type="ARBA" id="ARBA00022692"/>
    </source>
</evidence>
<keyword evidence="6" id="KW-1185">Reference proteome</keyword>
<dbReference type="InterPro" id="IPR000276">
    <property type="entry name" value="GPCR_Rhodpsn"/>
</dbReference>
<organism evidence="6 7">
    <name type="scientific">Panagrolaimus superbus</name>
    <dbReference type="NCBI Taxonomy" id="310955"/>
    <lineage>
        <taxon>Eukaryota</taxon>
        <taxon>Metazoa</taxon>
        <taxon>Ecdysozoa</taxon>
        <taxon>Nematoda</taxon>
        <taxon>Chromadorea</taxon>
        <taxon>Rhabditida</taxon>
        <taxon>Tylenchina</taxon>
        <taxon>Panagrolaimomorpha</taxon>
        <taxon>Panagrolaimoidea</taxon>
        <taxon>Panagrolaimidae</taxon>
        <taxon>Panagrolaimus</taxon>
    </lineage>
</organism>
<dbReference type="Gene3D" id="1.20.1070.10">
    <property type="entry name" value="Rhodopsin 7-helix transmembrane proteins"/>
    <property type="match status" value="1"/>
</dbReference>
<feature type="transmembrane region" description="Helical" evidence="5">
    <location>
        <begin position="165"/>
        <end position="187"/>
    </location>
</feature>
<feature type="transmembrane region" description="Helical" evidence="5">
    <location>
        <begin position="84"/>
        <end position="105"/>
    </location>
</feature>
<comment type="subcellular location">
    <subcellularLocation>
        <location evidence="1">Membrane</location>
    </subcellularLocation>
</comment>
<proteinExistence type="predicted"/>
<evidence type="ECO:0000313" key="7">
    <source>
        <dbReference type="WBParaSite" id="PSU_v2.g17222.t1"/>
    </source>
</evidence>
<evidence type="ECO:0000256" key="5">
    <source>
        <dbReference type="SAM" id="Phobius"/>
    </source>
</evidence>
<dbReference type="SUPFAM" id="SSF81321">
    <property type="entry name" value="Family A G protein-coupled receptor-like"/>
    <property type="match status" value="1"/>
</dbReference>
<keyword evidence="3 5" id="KW-1133">Transmembrane helix</keyword>
<dbReference type="InterPro" id="IPR019424">
    <property type="entry name" value="7TM_GPCR_Srsx"/>
</dbReference>
<dbReference type="Pfam" id="PF10320">
    <property type="entry name" value="7TM_GPCR_Srsx"/>
    <property type="match status" value="1"/>
</dbReference>
<protein>
    <submittedName>
        <fullName evidence="7">G-protein coupled receptors family 1 profile domain-containing protein</fullName>
    </submittedName>
</protein>
<keyword evidence="4 5" id="KW-0472">Membrane</keyword>
<feature type="transmembrane region" description="Helical" evidence="5">
    <location>
        <begin position="50"/>
        <end position="72"/>
    </location>
</feature>
<feature type="transmembrane region" description="Helical" evidence="5">
    <location>
        <begin position="131"/>
        <end position="153"/>
    </location>
</feature>
<keyword evidence="2 5" id="KW-0812">Transmembrane</keyword>
<accession>A0A914YEP0</accession>
<evidence type="ECO:0000256" key="3">
    <source>
        <dbReference type="ARBA" id="ARBA00022989"/>
    </source>
</evidence>
<dbReference type="InterPro" id="IPR047130">
    <property type="entry name" value="7TM_GPCR_Srsx_nematod"/>
</dbReference>
<feature type="transmembrane region" description="Helical" evidence="5">
    <location>
        <begin position="199"/>
        <end position="226"/>
    </location>
</feature>
<dbReference type="PANTHER" id="PTHR23360">
    <property type="entry name" value="G-PROTEIN COUPLED RECEPTORS FAMILY 1 PROFILE DOMAIN-CONTAINING PROTEIN-RELATED"/>
    <property type="match status" value="1"/>
</dbReference>
<evidence type="ECO:0000313" key="6">
    <source>
        <dbReference type="Proteomes" id="UP000887577"/>
    </source>
</evidence>
<name>A0A914YEP0_9BILA</name>
<dbReference type="Proteomes" id="UP000887577">
    <property type="component" value="Unplaced"/>
</dbReference>
<dbReference type="SMART" id="SM01381">
    <property type="entry name" value="7TM_GPCR_Srsx"/>
    <property type="match status" value="1"/>
</dbReference>
<evidence type="ECO:0000256" key="1">
    <source>
        <dbReference type="ARBA" id="ARBA00004370"/>
    </source>
</evidence>
<dbReference type="AlphaFoldDB" id="A0A914YEP0"/>
<dbReference type="WBParaSite" id="PSU_v2.g17222.t1">
    <property type="protein sequence ID" value="PSU_v2.g17222.t1"/>
    <property type="gene ID" value="PSU_v2.g17222"/>
</dbReference>
<reference evidence="7" key="1">
    <citation type="submission" date="2022-11" db="UniProtKB">
        <authorList>
            <consortium name="WormBaseParasite"/>
        </authorList>
    </citation>
    <scope>IDENTIFICATION</scope>
</reference>
<sequence length="283" mass="31838">MSSGTLAIVAVTTPLTITTTIEVEIDAPVLPSFYELFKDHGIIKEIMPCIAAYLVLLLLGLYGNFSVAYCTFRHKHRIINKTVYISFLFGVIIVFNAFMLSQIYINMFVTPFYQTPCFIVDAMPGGVGQTWFTFCIICNFSTIGCYIIVWIALKVNTKASEATRRIFKSLFVLAMVVLVGWSINGLIQVYLRATGTDPISAWFIAAYAGLPVNIACSSNYFVLYYFSKDYKTAFRRQLNGITQILFGKDIVAMEGDTRIQNITQTFTNTGDRKNSRVQEATHR</sequence>
<dbReference type="GO" id="GO:0004930">
    <property type="term" value="F:G protein-coupled receptor activity"/>
    <property type="evidence" value="ECO:0007669"/>
    <property type="project" value="InterPro"/>
</dbReference>
<evidence type="ECO:0000256" key="4">
    <source>
        <dbReference type="ARBA" id="ARBA00023136"/>
    </source>
</evidence>
<dbReference type="GO" id="GO:0016020">
    <property type="term" value="C:membrane"/>
    <property type="evidence" value="ECO:0007669"/>
    <property type="project" value="UniProtKB-SubCell"/>
</dbReference>